<proteinExistence type="predicted"/>
<name>A0ABQ2NDR5_9ACTN</name>
<keyword evidence="2" id="KW-1185">Reference proteome</keyword>
<comment type="caution">
    <text evidence="1">The sequence shown here is derived from an EMBL/GenBank/DDBJ whole genome shotgun (WGS) entry which is preliminary data.</text>
</comment>
<evidence type="ECO:0000313" key="1">
    <source>
        <dbReference type="EMBL" id="GGO94109.1"/>
    </source>
</evidence>
<reference evidence="2" key="1">
    <citation type="journal article" date="2019" name="Int. J. Syst. Evol. Microbiol.">
        <title>The Global Catalogue of Microorganisms (GCM) 10K type strain sequencing project: providing services to taxonomists for standard genome sequencing and annotation.</title>
        <authorList>
            <consortium name="The Broad Institute Genomics Platform"/>
            <consortium name="The Broad Institute Genome Sequencing Center for Infectious Disease"/>
            <person name="Wu L."/>
            <person name="Ma J."/>
        </authorList>
    </citation>
    <scope>NUCLEOTIDE SEQUENCE [LARGE SCALE GENOMIC DNA]</scope>
    <source>
        <strain evidence="2">CGMCC 4.7371</strain>
    </source>
</reference>
<dbReference type="Proteomes" id="UP000655410">
    <property type="component" value="Unassembled WGS sequence"/>
</dbReference>
<accession>A0ABQ2NDR5</accession>
<evidence type="ECO:0000313" key="2">
    <source>
        <dbReference type="Proteomes" id="UP000655410"/>
    </source>
</evidence>
<dbReference type="EMBL" id="BMNI01000016">
    <property type="protein sequence ID" value="GGO94109.1"/>
    <property type="molecule type" value="Genomic_DNA"/>
</dbReference>
<gene>
    <name evidence="1" type="ORF">GCM10011584_34390</name>
</gene>
<sequence>MSHRRIGDPDYVWREYRSESAMHWRLCESCMSEYDAPTPDSTAGFGCEACVGVADEHDHPERLTDLPTERVPRAHVYAAEAEHAWFAFLVLRYGLLQECAHASGSQRLAVDGDRCDICTNTFERDTVVFLRETFKSEEWAESADQLRRRVDEYAAWWSSDEAINARVRAELREERDAEERAFWKITSEDVDARVLCWPWNDDDPHAPYQVKTYFDLCPEAPPSVRCYYVKEHAEEDAALDPGWSYFVDVDADRAEMDRLRGQP</sequence>
<organism evidence="1 2">
    <name type="scientific">Nocardioides phosphati</name>
    <dbReference type="NCBI Taxonomy" id="1867775"/>
    <lineage>
        <taxon>Bacteria</taxon>
        <taxon>Bacillati</taxon>
        <taxon>Actinomycetota</taxon>
        <taxon>Actinomycetes</taxon>
        <taxon>Propionibacteriales</taxon>
        <taxon>Nocardioidaceae</taxon>
        <taxon>Nocardioides</taxon>
    </lineage>
</organism>
<protein>
    <submittedName>
        <fullName evidence="1">Uncharacterized protein</fullName>
    </submittedName>
</protein>